<name>A0A0G1DHJ7_9BACT</name>
<comment type="caution">
    <text evidence="1">The sequence shown here is derived from an EMBL/GenBank/DDBJ whole genome shotgun (WGS) entry which is preliminary data.</text>
</comment>
<gene>
    <name evidence="1" type="ORF">UV74_C0013G0462</name>
</gene>
<evidence type="ECO:0000313" key="2">
    <source>
        <dbReference type="Proteomes" id="UP000034090"/>
    </source>
</evidence>
<evidence type="ECO:0000313" key="1">
    <source>
        <dbReference type="EMBL" id="KKS97340.1"/>
    </source>
</evidence>
<dbReference type="Proteomes" id="UP000034090">
    <property type="component" value="Unassembled WGS sequence"/>
</dbReference>
<sequence length="40" mass="4280">MGLNGPRPRCSASICTPSDFENPDSFGNIDILVLKQTTAL</sequence>
<dbReference type="EMBL" id="LCFQ01000013">
    <property type="protein sequence ID" value="KKS97340.1"/>
    <property type="molecule type" value="Genomic_DNA"/>
</dbReference>
<accession>A0A0G1DHJ7</accession>
<proteinExistence type="predicted"/>
<reference evidence="1 2" key="1">
    <citation type="journal article" date="2015" name="Nature">
        <title>rRNA introns, odd ribosomes, and small enigmatic genomes across a large radiation of phyla.</title>
        <authorList>
            <person name="Brown C.T."/>
            <person name="Hug L.A."/>
            <person name="Thomas B.C."/>
            <person name="Sharon I."/>
            <person name="Castelle C.J."/>
            <person name="Singh A."/>
            <person name="Wilkins M.J."/>
            <person name="Williams K.H."/>
            <person name="Banfield J.F."/>
        </authorList>
    </citation>
    <scope>NUCLEOTIDE SEQUENCE [LARGE SCALE GENOMIC DNA]</scope>
</reference>
<protein>
    <submittedName>
        <fullName evidence="1">Uncharacterized protein</fullName>
    </submittedName>
</protein>
<dbReference type="AlphaFoldDB" id="A0A0G1DHJ7"/>
<organism evidence="1 2">
    <name type="scientific">Candidatus Woesebacteria bacterium GW2011_GWB1_43_14</name>
    <dbReference type="NCBI Taxonomy" id="1618578"/>
    <lineage>
        <taxon>Bacteria</taxon>
        <taxon>Candidatus Woeseibacteriota</taxon>
    </lineage>
</organism>